<dbReference type="STRING" id="1121284.SAMN05660493_02095"/>
<sequence length="288" mass="33405">MIITKLQGGLGNQMFQYAVALANSNDEPVLDLEFLQKNNTSTDTFTKRDFELTVFQNARFRVMSTSEKNRLFSLRKRYVLFRKLFGIHISKIQQKENELISIPAKGNIYLDGYFQSEKYFLDKRELILQAFSFPPLSGNNKKIKDQITVSNAVSIHIRRGDYLKEEVKKYHGVLPEDYYLKAIDRICQIVENPVFFIFSDDKDYAKKLFQNIGNYTVVEGNDGGDSWMDMALMSNCRHHIIANSSFSWWGAWLANQDGAVNIAPKNWFNPVVANFDINNFVPKNWHQL</sequence>
<dbReference type="AlphaFoldDB" id="A0A1U7PZR9"/>
<keyword evidence="2 3" id="KW-0808">Transferase</keyword>
<dbReference type="Pfam" id="PF01531">
    <property type="entry name" value="Glyco_transf_11"/>
    <property type="match status" value="1"/>
</dbReference>
<dbReference type="PANTHER" id="PTHR11927">
    <property type="entry name" value="GALACTOSIDE 2-L-FUCOSYLTRANSFERASE"/>
    <property type="match status" value="1"/>
</dbReference>
<dbReference type="Gene3D" id="3.40.50.11350">
    <property type="match status" value="1"/>
</dbReference>
<dbReference type="Proteomes" id="UP000187261">
    <property type="component" value="Unassembled WGS sequence"/>
</dbReference>
<name>A0A1U7PZR9_9FLAO</name>
<gene>
    <name evidence="3" type="ORF">SAMN05660493_02095</name>
</gene>
<dbReference type="GO" id="GO:0008107">
    <property type="term" value="F:galactoside 2-alpha-L-fucosyltransferase activity"/>
    <property type="evidence" value="ECO:0007669"/>
    <property type="project" value="InterPro"/>
</dbReference>
<dbReference type="InterPro" id="IPR002516">
    <property type="entry name" value="Glyco_trans_11"/>
</dbReference>
<dbReference type="GO" id="GO:0016020">
    <property type="term" value="C:membrane"/>
    <property type="evidence" value="ECO:0007669"/>
    <property type="project" value="InterPro"/>
</dbReference>
<dbReference type="EMBL" id="FTPU01000022">
    <property type="protein sequence ID" value="SIT97378.1"/>
    <property type="molecule type" value="Genomic_DNA"/>
</dbReference>
<proteinExistence type="predicted"/>
<keyword evidence="4" id="KW-1185">Reference proteome</keyword>
<dbReference type="PANTHER" id="PTHR11927:SF9">
    <property type="entry name" value="L-FUCOSYLTRANSFERASE"/>
    <property type="match status" value="1"/>
</dbReference>
<dbReference type="RefSeq" id="WP_076783543.1">
    <property type="nucleotide sequence ID" value="NZ_FTPU01000022.1"/>
</dbReference>
<dbReference type="CDD" id="cd11301">
    <property type="entry name" value="Fut1_Fut2_like"/>
    <property type="match status" value="1"/>
</dbReference>
<evidence type="ECO:0000313" key="3">
    <source>
        <dbReference type="EMBL" id="SIT97378.1"/>
    </source>
</evidence>
<dbReference type="GO" id="GO:0005975">
    <property type="term" value="P:carbohydrate metabolic process"/>
    <property type="evidence" value="ECO:0007669"/>
    <property type="project" value="InterPro"/>
</dbReference>
<evidence type="ECO:0000256" key="1">
    <source>
        <dbReference type="ARBA" id="ARBA00022676"/>
    </source>
</evidence>
<protein>
    <submittedName>
        <fullName evidence="3">Glycosyl transferase family 11</fullName>
    </submittedName>
</protein>
<keyword evidence="1" id="KW-0328">Glycosyltransferase</keyword>
<organism evidence="3 4">
    <name type="scientific">Epilithonimonas bovis DSM 19482</name>
    <dbReference type="NCBI Taxonomy" id="1121284"/>
    <lineage>
        <taxon>Bacteria</taxon>
        <taxon>Pseudomonadati</taxon>
        <taxon>Bacteroidota</taxon>
        <taxon>Flavobacteriia</taxon>
        <taxon>Flavobacteriales</taxon>
        <taxon>Weeksellaceae</taxon>
        <taxon>Chryseobacterium group</taxon>
        <taxon>Epilithonimonas</taxon>
    </lineage>
</organism>
<accession>A0A1U7PZR9</accession>
<dbReference type="OrthoDB" id="9794601at2"/>
<evidence type="ECO:0000313" key="4">
    <source>
        <dbReference type="Proteomes" id="UP000187261"/>
    </source>
</evidence>
<reference evidence="4" key="1">
    <citation type="submission" date="2016-10" db="EMBL/GenBank/DDBJ databases">
        <authorList>
            <person name="Varghese N."/>
            <person name="Submissions S."/>
        </authorList>
    </citation>
    <scope>NUCLEOTIDE SEQUENCE [LARGE SCALE GENOMIC DNA]</scope>
    <source>
        <strain evidence="4">DSM 19482</strain>
    </source>
</reference>
<evidence type="ECO:0000256" key="2">
    <source>
        <dbReference type="ARBA" id="ARBA00022679"/>
    </source>
</evidence>